<reference evidence="3 4" key="1">
    <citation type="submission" date="2017-04" db="EMBL/GenBank/DDBJ databases">
        <authorList>
            <person name="Afonso C.L."/>
            <person name="Miller P.J."/>
            <person name="Scott M.A."/>
            <person name="Spackman E."/>
            <person name="Goraichik I."/>
            <person name="Dimitrov K.M."/>
            <person name="Suarez D.L."/>
            <person name="Swayne D.E."/>
        </authorList>
    </citation>
    <scope>NUCLEOTIDE SEQUENCE [LARGE SCALE GENOMIC DNA]</scope>
    <source>
        <strain evidence="3 4">DSM 5090</strain>
    </source>
</reference>
<feature type="region of interest" description="Disordered" evidence="1">
    <location>
        <begin position="127"/>
        <end position="163"/>
    </location>
</feature>
<protein>
    <recommendedName>
        <fullName evidence="2">Cytoskeleton protein RodZ-like C-terminal domain-containing protein</fullName>
    </recommendedName>
</protein>
<dbReference type="Pfam" id="PF13413">
    <property type="entry name" value="HTH_25"/>
    <property type="match status" value="1"/>
</dbReference>
<evidence type="ECO:0000313" key="4">
    <source>
        <dbReference type="Proteomes" id="UP000192738"/>
    </source>
</evidence>
<dbReference type="Gene3D" id="1.10.260.40">
    <property type="entry name" value="lambda repressor-like DNA-binding domains"/>
    <property type="match status" value="1"/>
</dbReference>
<keyword evidence="4" id="KW-1185">Reference proteome</keyword>
<dbReference type="InterPro" id="IPR025194">
    <property type="entry name" value="RodZ-like_C"/>
</dbReference>
<evidence type="ECO:0000313" key="3">
    <source>
        <dbReference type="EMBL" id="SMC64771.1"/>
    </source>
</evidence>
<dbReference type="InterPro" id="IPR010982">
    <property type="entry name" value="Lambda_DNA-bd_dom_sf"/>
</dbReference>
<dbReference type="PANTHER" id="PTHR34475:SF1">
    <property type="entry name" value="CYTOSKELETON PROTEIN RODZ"/>
    <property type="match status" value="1"/>
</dbReference>
<evidence type="ECO:0000256" key="1">
    <source>
        <dbReference type="SAM" id="MobiDB-lite"/>
    </source>
</evidence>
<proteinExistence type="predicted"/>
<sequence length="249" mass="26119">MQTVGEILRAERVKKSLSIKDVESAISIRALYLNAIEEGNYSVIPGEVYLKGFIRNYATFLGLNPQQVMEVYRQNKGQASELAPTVSQSETIQVSPASSGGGLKKWLIAAVVAAGVVAGLAWWSSGSQKPAPAPPPSVTQQPGPATGQQPPQSAPPTQSVAPAKSAAKVSVTAKYNAQCWTQIMADGKEIYEGIPKSGESLTWEATSKLTAKFGNANAVDLVYNGSPVGKIGGSGEVVVKTFTINGITQ</sequence>
<dbReference type="AlphaFoldDB" id="A0A1W2AWF3"/>
<gene>
    <name evidence="3" type="ORF">SAMN04488500_106155</name>
</gene>
<feature type="domain" description="Cytoskeleton protein RodZ-like C-terminal" evidence="2">
    <location>
        <begin position="175"/>
        <end position="237"/>
    </location>
</feature>
<name>A0A1W2AWF3_9FIRM</name>
<dbReference type="PANTHER" id="PTHR34475">
    <property type="match status" value="1"/>
</dbReference>
<dbReference type="EMBL" id="FWXI01000006">
    <property type="protein sequence ID" value="SMC64771.1"/>
    <property type="molecule type" value="Genomic_DNA"/>
</dbReference>
<dbReference type="STRING" id="112901.SAMN04488500_106155"/>
<dbReference type="Pfam" id="PF13464">
    <property type="entry name" value="RodZ_C"/>
    <property type="match status" value="1"/>
</dbReference>
<feature type="compositionally biased region" description="Low complexity" evidence="1">
    <location>
        <begin position="138"/>
        <end position="163"/>
    </location>
</feature>
<dbReference type="RefSeq" id="WP_084575363.1">
    <property type="nucleotide sequence ID" value="NZ_CP155572.1"/>
</dbReference>
<dbReference type="OrthoDB" id="9797543at2"/>
<organism evidence="3 4">
    <name type="scientific">Sporomusa malonica</name>
    <dbReference type="NCBI Taxonomy" id="112901"/>
    <lineage>
        <taxon>Bacteria</taxon>
        <taxon>Bacillati</taxon>
        <taxon>Bacillota</taxon>
        <taxon>Negativicutes</taxon>
        <taxon>Selenomonadales</taxon>
        <taxon>Sporomusaceae</taxon>
        <taxon>Sporomusa</taxon>
    </lineage>
</organism>
<evidence type="ECO:0000259" key="2">
    <source>
        <dbReference type="Pfam" id="PF13464"/>
    </source>
</evidence>
<dbReference type="GO" id="GO:0003677">
    <property type="term" value="F:DNA binding"/>
    <property type="evidence" value="ECO:0007669"/>
    <property type="project" value="InterPro"/>
</dbReference>
<dbReference type="InterPro" id="IPR050400">
    <property type="entry name" value="Bact_Cytoskel_RodZ"/>
</dbReference>
<accession>A0A1W2AWF3</accession>
<dbReference type="Proteomes" id="UP000192738">
    <property type="component" value="Unassembled WGS sequence"/>
</dbReference>